<comment type="similarity">
    <text evidence="2">Belongs to the DNA polymerase type-Y family.</text>
</comment>
<keyword evidence="5" id="KW-0515">Mutator protein</keyword>
<evidence type="ECO:0000256" key="4">
    <source>
        <dbReference type="ARBA" id="ARBA00012417"/>
    </source>
</evidence>
<dbReference type="GO" id="GO:0003887">
    <property type="term" value="F:DNA-directed DNA polymerase activity"/>
    <property type="evidence" value="ECO:0007669"/>
    <property type="project" value="UniProtKB-KW"/>
</dbReference>
<name>A0A1I3X586_9HYPH</name>
<accession>A0A1I3X586</accession>
<evidence type="ECO:0000256" key="7">
    <source>
        <dbReference type="ARBA" id="ARBA00025589"/>
    </source>
</evidence>
<dbReference type="EMBL" id="FOSN01000002">
    <property type="protein sequence ID" value="SFK14808.1"/>
    <property type="molecule type" value="Genomic_DNA"/>
</dbReference>
<dbReference type="GO" id="GO:0042276">
    <property type="term" value="P:error-prone translesion synthesis"/>
    <property type="evidence" value="ECO:0007669"/>
    <property type="project" value="TreeGrafter"/>
</dbReference>
<dbReference type="Pfam" id="PF21999">
    <property type="entry name" value="IMS_HHH_1"/>
    <property type="match status" value="1"/>
</dbReference>
<proteinExistence type="inferred from homology"/>
<gene>
    <name evidence="10" type="ORF">SAMN05444581_102366</name>
</gene>
<evidence type="ECO:0000313" key="11">
    <source>
        <dbReference type="Proteomes" id="UP000198755"/>
    </source>
</evidence>
<dbReference type="InterPro" id="IPR053848">
    <property type="entry name" value="IMS_HHH_1"/>
</dbReference>
<dbReference type="Proteomes" id="UP000198755">
    <property type="component" value="Unassembled WGS sequence"/>
</dbReference>
<evidence type="ECO:0000256" key="3">
    <source>
        <dbReference type="ARBA" id="ARBA00011245"/>
    </source>
</evidence>
<dbReference type="GO" id="GO:0005829">
    <property type="term" value="C:cytosol"/>
    <property type="evidence" value="ECO:0007669"/>
    <property type="project" value="TreeGrafter"/>
</dbReference>
<dbReference type="Pfam" id="PF00817">
    <property type="entry name" value="IMS"/>
    <property type="match status" value="1"/>
</dbReference>
<dbReference type="InterPro" id="IPR050116">
    <property type="entry name" value="DNA_polymerase-Y"/>
</dbReference>
<comment type="cofactor">
    <cofactor evidence="1">
        <name>Mg(2+)</name>
        <dbReference type="ChEBI" id="CHEBI:18420"/>
    </cofactor>
</comment>
<keyword evidence="11" id="KW-1185">Reference proteome</keyword>
<organism evidence="10 11">
    <name type="scientific">Methylocapsa palsarum</name>
    <dbReference type="NCBI Taxonomy" id="1612308"/>
    <lineage>
        <taxon>Bacteria</taxon>
        <taxon>Pseudomonadati</taxon>
        <taxon>Pseudomonadota</taxon>
        <taxon>Alphaproteobacteria</taxon>
        <taxon>Hyphomicrobiales</taxon>
        <taxon>Beijerinckiaceae</taxon>
        <taxon>Methylocapsa</taxon>
    </lineage>
</organism>
<protein>
    <recommendedName>
        <fullName evidence="4">DNA-directed DNA polymerase</fullName>
        <ecNumber evidence="4">2.7.7.7</ecNumber>
    </recommendedName>
</protein>
<dbReference type="GO" id="GO:0003684">
    <property type="term" value="F:damaged DNA binding"/>
    <property type="evidence" value="ECO:0007669"/>
    <property type="project" value="InterPro"/>
</dbReference>
<dbReference type="AlphaFoldDB" id="A0A1I3X586"/>
<feature type="domain" description="UmuC" evidence="9">
    <location>
        <begin position="9"/>
        <end position="198"/>
    </location>
</feature>
<evidence type="ECO:0000256" key="5">
    <source>
        <dbReference type="ARBA" id="ARBA00022457"/>
    </source>
</evidence>
<evidence type="ECO:0000256" key="1">
    <source>
        <dbReference type="ARBA" id="ARBA00001946"/>
    </source>
</evidence>
<dbReference type="GO" id="GO:0006281">
    <property type="term" value="P:DNA repair"/>
    <property type="evidence" value="ECO:0007669"/>
    <property type="project" value="InterPro"/>
</dbReference>
<dbReference type="InterPro" id="IPR017961">
    <property type="entry name" value="DNA_pol_Y-fam_little_finger"/>
</dbReference>
<dbReference type="PANTHER" id="PTHR11076:SF33">
    <property type="entry name" value="DNA POLYMERASE KAPPA"/>
    <property type="match status" value="1"/>
</dbReference>
<dbReference type="Gene3D" id="3.30.70.270">
    <property type="match status" value="1"/>
</dbReference>
<dbReference type="STRING" id="1612308.SAMN05444581_102366"/>
<dbReference type="PANTHER" id="PTHR11076">
    <property type="entry name" value="DNA REPAIR POLYMERASE UMUC / TRANSFERASE FAMILY MEMBER"/>
    <property type="match status" value="1"/>
</dbReference>
<dbReference type="Gene3D" id="1.10.150.20">
    <property type="entry name" value="5' to 3' exonuclease, C-terminal subdomain"/>
    <property type="match status" value="1"/>
</dbReference>
<dbReference type="CDD" id="cd00424">
    <property type="entry name" value="PolY"/>
    <property type="match status" value="1"/>
</dbReference>
<keyword evidence="6" id="KW-0808">Transferase</keyword>
<comment type="function">
    <text evidence="7">Poorly processive, error-prone DNA polymerase involved in untargeted mutagenesis. Copies undamaged DNA at stalled replication forks, which arise in vivo from mismatched or misaligned primer ends. These misaligned primers can be extended by PolIV. Exhibits no 3'-5' exonuclease (proofreading) activity. May be involved in translesional synthesis, in conjunction with the beta clamp from PolIII.</text>
</comment>
<keyword evidence="6" id="KW-0548">Nucleotidyltransferase</keyword>
<comment type="subunit">
    <text evidence="3">Monomer.</text>
</comment>
<keyword evidence="6" id="KW-0239">DNA-directed DNA polymerase</keyword>
<dbReference type="GO" id="GO:0009432">
    <property type="term" value="P:SOS response"/>
    <property type="evidence" value="ECO:0007669"/>
    <property type="project" value="TreeGrafter"/>
</dbReference>
<dbReference type="RefSeq" id="WP_244532114.1">
    <property type="nucleotide sequence ID" value="NZ_FOSN01000002.1"/>
</dbReference>
<dbReference type="InterPro" id="IPR043128">
    <property type="entry name" value="Rev_trsase/Diguanyl_cyclase"/>
</dbReference>
<dbReference type="EC" id="2.7.7.7" evidence="4"/>
<dbReference type="Gene3D" id="3.40.1170.60">
    <property type="match status" value="1"/>
</dbReference>
<evidence type="ECO:0000256" key="8">
    <source>
        <dbReference type="ARBA" id="ARBA00049244"/>
    </source>
</evidence>
<dbReference type="Pfam" id="PF11799">
    <property type="entry name" value="IMS_C"/>
    <property type="match status" value="1"/>
</dbReference>
<evidence type="ECO:0000259" key="9">
    <source>
        <dbReference type="PROSITE" id="PS50173"/>
    </source>
</evidence>
<evidence type="ECO:0000256" key="6">
    <source>
        <dbReference type="ARBA" id="ARBA00022932"/>
    </source>
</evidence>
<evidence type="ECO:0000313" key="10">
    <source>
        <dbReference type="EMBL" id="SFK14808.1"/>
    </source>
</evidence>
<dbReference type="PROSITE" id="PS50173">
    <property type="entry name" value="UMUC"/>
    <property type="match status" value="1"/>
</dbReference>
<dbReference type="InterPro" id="IPR043502">
    <property type="entry name" value="DNA/RNA_pol_sf"/>
</dbReference>
<dbReference type="InterPro" id="IPR001126">
    <property type="entry name" value="UmuC"/>
</dbReference>
<sequence>MRLPIQIERLYLDFDGFFASVEQQARPHLRGCPVGVTPFAGAEHTCVIACSREAKLRGVKNVMPIAEARERCPDIILVPQTPDLYRRAHNALLSEISAVIPVDAVKSIDELTCRVAPADRDEPLTLAKRIKARIAENIGPYLTCSVGFAANRQLAKMACKAGKKLDERSYGDGCAIWFPRDMPAPLLRLELKDIPGVGSRMESKLFRAKIHSMADLLATQPKHMRKLWGNVTGGRLWYALHGYDIQTPPSGRGMYGHGRVLPPENRRPEHARSASRLLATKAGRRMRRDGWNAGRLALWLDLMRDGSCSRSRGLPAVHDDQAILSALQSLWDEVGDSLPPRARVMRLGVTLFDLTRASERQLDILLDDDATRRRWERATEAIDALNRKYGRTLVSIGPWTPPPGGYAGGKNQLHAHSARRGFLVSP</sequence>
<reference evidence="10 11" key="1">
    <citation type="submission" date="2016-10" db="EMBL/GenBank/DDBJ databases">
        <authorList>
            <person name="de Groot N.N."/>
        </authorList>
    </citation>
    <scope>NUCLEOTIDE SEQUENCE [LARGE SCALE GENOMIC DNA]</scope>
    <source>
        <strain evidence="10 11">NE2</strain>
    </source>
</reference>
<comment type="catalytic activity">
    <reaction evidence="8">
        <text>DNA(n) + a 2'-deoxyribonucleoside 5'-triphosphate = DNA(n+1) + diphosphate</text>
        <dbReference type="Rhea" id="RHEA:22508"/>
        <dbReference type="Rhea" id="RHEA-COMP:17339"/>
        <dbReference type="Rhea" id="RHEA-COMP:17340"/>
        <dbReference type="ChEBI" id="CHEBI:33019"/>
        <dbReference type="ChEBI" id="CHEBI:61560"/>
        <dbReference type="ChEBI" id="CHEBI:173112"/>
        <dbReference type="EC" id="2.7.7.7"/>
    </reaction>
</comment>
<dbReference type="SUPFAM" id="SSF56672">
    <property type="entry name" value="DNA/RNA polymerases"/>
    <property type="match status" value="1"/>
</dbReference>
<evidence type="ECO:0000256" key="2">
    <source>
        <dbReference type="ARBA" id="ARBA00010945"/>
    </source>
</evidence>